<dbReference type="OrthoDB" id="8300105at2759"/>
<dbReference type="SMART" id="SM00846">
    <property type="entry name" value="Gp_dh_N"/>
    <property type="match status" value="1"/>
</dbReference>
<dbReference type="InterPro" id="IPR048876">
    <property type="entry name" value="BipA_C"/>
</dbReference>
<evidence type="ECO:0000256" key="4">
    <source>
        <dbReference type="ARBA" id="ARBA00039137"/>
    </source>
</evidence>
<dbReference type="SUPFAM" id="SSF51735">
    <property type="entry name" value="NAD(P)-binding Rossmann-fold domains"/>
    <property type="match status" value="1"/>
</dbReference>
<evidence type="ECO:0000256" key="1">
    <source>
        <dbReference type="ARBA" id="ARBA00005215"/>
    </source>
</evidence>
<dbReference type="GO" id="GO:0051287">
    <property type="term" value="F:NAD binding"/>
    <property type="evidence" value="ECO:0007669"/>
    <property type="project" value="InterPro"/>
</dbReference>
<sequence length="500" mass="55612">MNLDFRSIFLARPSGNSRTRLTFLVPSRGLIGYQGELLTDSRGTGIINRSFHGYAPYKGSISGRRNGVLISIDKGEAVAYAIFNLQDRGVIFIKPQDKIYCGMIIGQHNRDNDLEINVLKGKQLTNIRATGSDEAIKLTPPKIMTLEEMIAYINDDELVEVTPKSIRLRKKFLDPNERINGLGRIGKSVLRAIFEIEKYSEQIEVVAVNGSLSAKQHAHSIKYDSIHGKFNGNVGFSDSENWISINGRKFSLYRERSPENIPWNVDVVLECTGAFNKRVEAIRHNAERIVVSAPVSDADVTIVHGVNNNMLKKEHKVISAGSCTTNCLAPIVQVLHSNLGIRSGFMTTVHAYTNDQNILDGNHKDPRRARACGLSIVPTTTGAAKTISYIIPELKGKLDGTAIRVPVSNVSMVDFKFTTDKKVTAKEINRMFRNSENYVLSICEEPLVSIDFVHNPYSAIVDLAGTYVTGDICRVAAWYDNEWAFSLRMLDIVLLCYNGV</sequence>
<evidence type="ECO:0000256" key="5">
    <source>
        <dbReference type="ARBA" id="ARBA00047698"/>
    </source>
</evidence>
<dbReference type="InterPro" id="IPR020831">
    <property type="entry name" value="GlycerAld/Erythrose_P_DH"/>
</dbReference>
<organism evidence="11">
    <name type="scientific">Onchocerca ochengi</name>
    <name type="common">Filarial nematode worm</name>
    <dbReference type="NCBI Taxonomy" id="42157"/>
    <lineage>
        <taxon>Eukaryota</taxon>
        <taxon>Metazoa</taxon>
        <taxon>Ecdysozoa</taxon>
        <taxon>Nematoda</taxon>
        <taxon>Chromadorea</taxon>
        <taxon>Rhabditida</taxon>
        <taxon>Spirurina</taxon>
        <taxon>Spiruromorpha</taxon>
        <taxon>Filarioidea</taxon>
        <taxon>Onchocercidae</taxon>
        <taxon>Onchocerca</taxon>
    </lineage>
</organism>
<dbReference type="InterPro" id="IPR020829">
    <property type="entry name" value="GlycerAld_3-P_DH_cat"/>
</dbReference>
<dbReference type="Pfam" id="PF00044">
    <property type="entry name" value="Gp_dh_N"/>
    <property type="match status" value="1"/>
</dbReference>
<evidence type="ECO:0000259" key="8">
    <source>
        <dbReference type="SMART" id="SM00846"/>
    </source>
</evidence>
<dbReference type="PANTHER" id="PTHR43148">
    <property type="entry name" value="GLYCERALDEHYDE-3-PHOSPHATE DEHYDROGENASE 2"/>
    <property type="match status" value="1"/>
</dbReference>
<dbReference type="Pfam" id="PF21018">
    <property type="entry name" value="BipA_C"/>
    <property type="match status" value="1"/>
</dbReference>
<gene>
    <name evidence="9" type="ORF">NOO_LOCUS3923</name>
</gene>
<evidence type="ECO:0000313" key="11">
    <source>
        <dbReference type="WBParaSite" id="nOo.2.0.1.t03923-RA"/>
    </source>
</evidence>
<dbReference type="FunFam" id="3.30.360.10:FF:000002">
    <property type="entry name" value="Glyceraldehyde-3-phosphate dehydrogenase"/>
    <property type="match status" value="1"/>
</dbReference>
<comment type="catalytic activity">
    <reaction evidence="5">
        <text>D-glyceraldehyde 3-phosphate + phosphate + NAD(+) = (2R)-3-phospho-glyceroyl phosphate + NADH + H(+)</text>
        <dbReference type="Rhea" id="RHEA:10300"/>
        <dbReference type="ChEBI" id="CHEBI:15378"/>
        <dbReference type="ChEBI" id="CHEBI:43474"/>
        <dbReference type="ChEBI" id="CHEBI:57540"/>
        <dbReference type="ChEBI" id="CHEBI:57604"/>
        <dbReference type="ChEBI" id="CHEBI:57945"/>
        <dbReference type="ChEBI" id="CHEBI:59776"/>
        <dbReference type="EC" id="1.2.1.12"/>
    </reaction>
</comment>
<dbReference type="CDD" id="cd18126">
    <property type="entry name" value="GAPDH_I_C"/>
    <property type="match status" value="1"/>
</dbReference>
<proteinExistence type="inferred from homology"/>
<feature type="domain" description="Glyceraldehyde 3-phosphate dehydrogenase NAD(P) binding" evidence="8">
    <location>
        <begin position="177"/>
        <end position="323"/>
    </location>
</feature>
<comment type="catalytic activity">
    <reaction evidence="6">
        <text>D-glyceraldehyde 3-phosphate + phosphate + NADP(+) = (2R)-3-phospho-glyceroyl phosphate + NADPH + H(+)</text>
        <dbReference type="Rhea" id="RHEA:10296"/>
        <dbReference type="ChEBI" id="CHEBI:15378"/>
        <dbReference type="ChEBI" id="CHEBI:43474"/>
        <dbReference type="ChEBI" id="CHEBI:57604"/>
        <dbReference type="ChEBI" id="CHEBI:57783"/>
        <dbReference type="ChEBI" id="CHEBI:58349"/>
        <dbReference type="ChEBI" id="CHEBI:59776"/>
        <dbReference type="EC" id="1.2.1.13"/>
    </reaction>
</comment>
<dbReference type="GO" id="GO:0004365">
    <property type="term" value="F:glyceraldehyde-3-phosphate dehydrogenase (NAD+) (phosphorylating) activity"/>
    <property type="evidence" value="ECO:0007669"/>
    <property type="project" value="UniProtKB-EC"/>
</dbReference>
<dbReference type="GO" id="GO:0047100">
    <property type="term" value="F:glyceraldehyde-3-phosphate dehydrogenase (NADP+) (phosphorylating) activity"/>
    <property type="evidence" value="ECO:0007669"/>
    <property type="project" value="UniProtKB-EC"/>
</dbReference>
<dbReference type="Gene3D" id="3.40.50.720">
    <property type="entry name" value="NAD(P)-binding Rossmann-like Domain"/>
    <property type="match status" value="1"/>
</dbReference>
<dbReference type="EC" id="1.2.1.13" evidence="4"/>
<dbReference type="Gene3D" id="2.40.50.250">
    <property type="entry name" value="bipa protein"/>
    <property type="match status" value="1"/>
</dbReference>
<reference evidence="9 10" key="2">
    <citation type="submission" date="2018-08" db="EMBL/GenBank/DDBJ databases">
        <authorList>
            <person name="Laetsch R D."/>
            <person name="Stevens L."/>
            <person name="Kumar S."/>
            <person name="Blaxter L. M."/>
        </authorList>
    </citation>
    <scope>NUCLEOTIDE SEQUENCE [LARGE SCALE GENOMIC DNA]</scope>
</reference>
<evidence type="ECO:0000256" key="7">
    <source>
        <dbReference type="RuleBase" id="RU000397"/>
    </source>
</evidence>
<dbReference type="SUPFAM" id="SSF55347">
    <property type="entry name" value="Glyceraldehyde-3-phosphate dehydrogenase-like, C-terminal domain"/>
    <property type="match status" value="1"/>
</dbReference>
<dbReference type="FunFam" id="3.40.50.720:FF:000001">
    <property type="entry name" value="Glyceraldehyde-3-phosphate dehydrogenase"/>
    <property type="match status" value="1"/>
</dbReference>
<dbReference type="STRING" id="42157.A0A182E7D1"/>
<dbReference type="Gene3D" id="3.30.70.240">
    <property type="match status" value="1"/>
</dbReference>
<evidence type="ECO:0000313" key="9">
    <source>
        <dbReference type="EMBL" id="VDK71045.1"/>
    </source>
</evidence>
<evidence type="ECO:0000256" key="3">
    <source>
        <dbReference type="ARBA" id="ARBA00023002"/>
    </source>
</evidence>
<dbReference type="EMBL" id="UYRW01000809">
    <property type="protein sequence ID" value="VDK71045.1"/>
    <property type="molecule type" value="Genomic_DNA"/>
</dbReference>
<dbReference type="WBParaSite" id="nOo.2.0.1.t03923-RA">
    <property type="protein sequence ID" value="nOo.2.0.1.t03923-RA"/>
    <property type="gene ID" value="nOo.2.0.1.g03923"/>
</dbReference>
<dbReference type="CDD" id="cd05214">
    <property type="entry name" value="GAPDH_I_N"/>
    <property type="match status" value="1"/>
</dbReference>
<dbReference type="Proteomes" id="UP000271087">
    <property type="component" value="Unassembled WGS sequence"/>
</dbReference>
<dbReference type="Gene3D" id="3.30.360.10">
    <property type="entry name" value="Dihydrodipicolinate Reductase, domain 2"/>
    <property type="match status" value="1"/>
</dbReference>
<dbReference type="AlphaFoldDB" id="A0A182E7D1"/>
<evidence type="ECO:0000313" key="10">
    <source>
        <dbReference type="Proteomes" id="UP000271087"/>
    </source>
</evidence>
<comment type="pathway">
    <text evidence="1">Carbohydrate biosynthesis; Calvin cycle.</text>
</comment>
<dbReference type="InterPro" id="IPR036291">
    <property type="entry name" value="NAD(P)-bd_dom_sf"/>
</dbReference>
<evidence type="ECO:0000256" key="2">
    <source>
        <dbReference type="ARBA" id="ARBA00007406"/>
    </source>
</evidence>
<dbReference type="PRINTS" id="PR00078">
    <property type="entry name" value="G3PDHDRGNASE"/>
</dbReference>
<dbReference type="InterPro" id="IPR000640">
    <property type="entry name" value="EFG_V-like"/>
</dbReference>
<keyword evidence="3" id="KW-0560">Oxidoreductase</keyword>
<protein>
    <recommendedName>
        <fullName evidence="4">glyceraldehyde-3-phosphate dehydrogenase (NADP(+)) (phosphorylating)</fullName>
        <ecNumber evidence="4">1.2.1.13</ecNumber>
    </recommendedName>
</protein>
<dbReference type="InterPro" id="IPR042116">
    <property type="entry name" value="TypA/BipA_C"/>
</dbReference>
<reference evidence="11" key="1">
    <citation type="submission" date="2016-06" db="UniProtKB">
        <authorList>
            <consortium name="WormBaseParasite"/>
        </authorList>
    </citation>
    <scope>IDENTIFICATION</scope>
</reference>
<dbReference type="Pfam" id="PF00679">
    <property type="entry name" value="EFG_C"/>
    <property type="match status" value="1"/>
</dbReference>
<evidence type="ECO:0000256" key="6">
    <source>
        <dbReference type="ARBA" id="ARBA00052787"/>
    </source>
</evidence>
<dbReference type="SUPFAM" id="SSF54980">
    <property type="entry name" value="EF-G C-terminal domain-like"/>
    <property type="match status" value="1"/>
</dbReference>
<dbReference type="InterPro" id="IPR020828">
    <property type="entry name" value="GlycerAld_3-P_DH_NAD(P)-bd"/>
</dbReference>
<comment type="similarity">
    <text evidence="2 7">Belongs to the glyceraldehyde-3-phosphate dehydrogenase family.</text>
</comment>
<keyword evidence="10" id="KW-1185">Reference proteome</keyword>
<accession>A0A182E7D1</accession>
<name>A0A182E7D1_ONCOC</name>
<dbReference type="InterPro" id="IPR035647">
    <property type="entry name" value="EFG_III/V"/>
</dbReference>
<dbReference type="Pfam" id="PF02800">
    <property type="entry name" value="Gp_dh_C"/>
    <property type="match status" value="1"/>
</dbReference>
<dbReference type="FunFam" id="2.40.50.250:FF:000001">
    <property type="entry name" value="GTP-binding protein TypA"/>
    <property type="match status" value="1"/>
</dbReference>